<keyword evidence="3" id="KW-0378">Hydrolase</keyword>
<dbReference type="Pfam" id="PF14498">
    <property type="entry name" value="Glyco_hyd_65N_2"/>
    <property type="match status" value="1"/>
</dbReference>
<comment type="caution">
    <text evidence="3">The sequence shown here is derived from an EMBL/GenBank/DDBJ whole genome shotgun (WGS) entry which is preliminary data.</text>
</comment>
<sequence>MRWTVLLPLLCHFAMAEEVTFPSPSPSPELDLPLGNGALFTRISGDTKYETFPLFTDLAKAEQPADPEKPGLNFTGTSRAVVTLDWLDDKVPATNYQRRLNFADGTSVITFQRGGAGFTWTTFISKPDDLLVLHLRTDKPGSLNFRVELAAKTRNENGQRAKVEDRRILAVQYNDFAARAWVYPMESEVTPGENEITVKGEGEALILLAVTTDATKIPHLPDRLKALAGEDHPDTFALWTGLLERHREAYQAANKAATLAGHLDAVRK</sequence>
<proteinExistence type="predicted"/>
<dbReference type="RefSeq" id="WP_341406937.1">
    <property type="nucleotide sequence ID" value="NZ_JBBUKT010000010.1"/>
</dbReference>
<keyword evidence="1" id="KW-0732">Signal</keyword>
<dbReference type="GO" id="GO:0016787">
    <property type="term" value="F:hydrolase activity"/>
    <property type="evidence" value="ECO:0007669"/>
    <property type="project" value="UniProtKB-KW"/>
</dbReference>
<feature type="chain" id="PRO_5045177081" evidence="1">
    <location>
        <begin position="17"/>
        <end position="268"/>
    </location>
</feature>
<keyword evidence="4" id="KW-1185">Reference proteome</keyword>
<name>A0ABU9AZH6_9BACT</name>
<dbReference type="PANTHER" id="PTHR31084:SF0">
    <property type="entry name" value="ALPHA-L-FUCOSIDASE 2"/>
    <property type="match status" value="1"/>
</dbReference>
<dbReference type="EMBL" id="JBBUKT010000010">
    <property type="protein sequence ID" value="MEK7953174.1"/>
    <property type="molecule type" value="Genomic_DNA"/>
</dbReference>
<dbReference type="PANTHER" id="PTHR31084">
    <property type="entry name" value="ALPHA-L-FUCOSIDASE 2"/>
    <property type="match status" value="1"/>
</dbReference>
<evidence type="ECO:0000256" key="1">
    <source>
        <dbReference type="SAM" id="SignalP"/>
    </source>
</evidence>
<protein>
    <submittedName>
        <fullName evidence="3">Glycoside hydrolase N-terminal domain-containing protein</fullName>
    </submittedName>
</protein>
<feature type="domain" description="Glycosyl hydrolase family 95 N-terminal" evidence="2">
    <location>
        <begin position="82"/>
        <end position="214"/>
    </location>
</feature>
<dbReference type="InterPro" id="IPR027414">
    <property type="entry name" value="GH95_N_dom"/>
</dbReference>
<gene>
    <name evidence="3" type="ORF">WKV53_21850</name>
</gene>
<evidence type="ECO:0000313" key="4">
    <source>
        <dbReference type="Proteomes" id="UP001371305"/>
    </source>
</evidence>
<feature type="signal peptide" evidence="1">
    <location>
        <begin position="1"/>
        <end position="16"/>
    </location>
</feature>
<reference evidence="3 4" key="1">
    <citation type="submission" date="2024-04" db="EMBL/GenBank/DDBJ databases">
        <title>Luteolibacter sp. isolated from soil.</title>
        <authorList>
            <person name="An J."/>
        </authorList>
    </citation>
    <scope>NUCLEOTIDE SEQUENCE [LARGE SCALE GENOMIC DNA]</scope>
    <source>
        <strain evidence="3 4">Y139</strain>
    </source>
</reference>
<evidence type="ECO:0000313" key="3">
    <source>
        <dbReference type="EMBL" id="MEK7953174.1"/>
    </source>
</evidence>
<evidence type="ECO:0000259" key="2">
    <source>
        <dbReference type="Pfam" id="PF14498"/>
    </source>
</evidence>
<dbReference type="Proteomes" id="UP001371305">
    <property type="component" value="Unassembled WGS sequence"/>
</dbReference>
<accession>A0ABU9AZH6</accession>
<dbReference type="Gene3D" id="2.70.98.50">
    <property type="entry name" value="putative glycoside hydrolase family protein from bacillus halodurans"/>
    <property type="match status" value="1"/>
</dbReference>
<organism evidence="3 4">
    <name type="scientific">Luteolibacter soli</name>
    <dbReference type="NCBI Taxonomy" id="3135280"/>
    <lineage>
        <taxon>Bacteria</taxon>
        <taxon>Pseudomonadati</taxon>
        <taxon>Verrucomicrobiota</taxon>
        <taxon>Verrucomicrobiia</taxon>
        <taxon>Verrucomicrobiales</taxon>
        <taxon>Verrucomicrobiaceae</taxon>
        <taxon>Luteolibacter</taxon>
    </lineage>
</organism>